<feature type="compositionally biased region" description="Low complexity" evidence="1">
    <location>
        <begin position="125"/>
        <end position="139"/>
    </location>
</feature>
<evidence type="ECO:0000256" key="1">
    <source>
        <dbReference type="SAM" id="MobiDB-lite"/>
    </source>
</evidence>
<dbReference type="PANTHER" id="PTHR35192">
    <property type="entry name" value="PROTEIN, PUTATIVE-RELATED"/>
    <property type="match status" value="1"/>
</dbReference>
<dbReference type="KEGG" id="kne:92184298"/>
<dbReference type="AlphaFoldDB" id="A0AAW0YS71"/>
<evidence type="ECO:0000256" key="2">
    <source>
        <dbReference type="SAM" id="SignalP"/>
    </source>
</evidence>
<dbReference type="Pfam" id="PF21671">
    <property type="entry name" value="CPL1-like"/>
    <property type="match status" value="1"/>
</dbReference>
<feature type="domain" description="Protein CPL1-like" evidence="3">
    <location>
        <begin position="183"/>
        <end position="233"/>
    </location>
</feature>
<keyword evidence="5" id="KW-1185">Reference proteome</keyword>
<reference evidence="4 5" key="1">
    <citation type="journal article" date="2024" name="bioRxiv">
        <title>Comparative genomics of Cryptococcus and Kwoniella reveals pathogenesis evolution and contrasting karyotype dynamics via intercentromeric recombination or chromosome fusion.</title>
        <authorList>
            <person name="Coelho M.A."/>
            <person name="David-Palma M."/>
            <person name="Shea T."/>
            <person name="Bowers K."/>
            <person name="McGinley-Smith S."/>
            <person name="Mohammad A.W."/>
            <person name="Gnirke A."/>
            <person name="Yurkov A.M."/>
            <person name="Nowrousian M."/>
            <person name="Sun S."/>
            <person name="Cuomo C.A."/>
            <person name="Heitman J."/>
        </authorList>
    </citation>
    <scope>NUCLEOTIDE SEQUENCE [LARGE SCALE GENOMIC DNA]</scope>
    <source>
        <strain evidence="4 5">CBS 13917</strain>
    </source>
</reference>
<proteinExistence type="predicted"/>
<keyword evidence="2" id="KW-0732">Signal</keyword>
<name>A0AAW0YS71_9TREE</name>
<dbReference type="InterPro" id="IPR048661">
    <property type="entry name" value="CPL1-like"/>
</dbReference>
<feature type="signal peptide" evidence="2">
    <location>
        <begin position="1"/>
        <end position="20"/>
    </location>
</feature>
<organism evidence="4 5">
    <name type="scientific">Kwoniella newhampshirensis</name>
    <dbReference type="NCBI Taxonomy" id="1651941"/>
    <lineage>
        <taxon>Eukaryota</taxon>
        <taxon>Fungi</taxon>
        <taxon>Dikarya</taxon>
        <taxon>Basidiomycota</taxon>
        <taxon>Agaricomycotina</taxon>
        <taxon>Tremellomycetes</taxon>
        <taxon>Tremellales</taxon>
        <taxon>Cryptococcaceae</taxon>
        <taxon>Kwoniella</taxon>
    </lineage>
</organism>
<sequence length="266" mass="28785">MRLQYLSLPVILLLLPFVLSQDQVEAASFGAGDHSSCKDVTTRDPHTCQCLPGFNDPGKWGKECVCPDEPNTKLSYNWVHERSEACCVCTGHDQIYNTDAHRCECLPGFETYYDWHHRLHCKPAPSSSTGGPPQPSSSGGYLGQKRALNDALRRRDAGFDSRAVEETLGCKSDEKACEADDTWTCTDVTSSLSSCGGCPGDGIDCGALPGVSEVRCIQGICAIDTCHRGFVLEFKSHVDGPTSSGNITCAPKHHRPWFTAQGGDGL</sequence>
<feature type="chain" id="PRO_5043441205" description="Protein CPL1-like domain-containing protein" evidence="2">
    <location>
        <begin position="21"/>
        <end position="266"/>
    </location>
</feature>
<gene>
    <name evidence="4" type="ORF">IAR55_007040</name>
</gene>
<evidence type="ECO:0000313" key="4">
    <source>
        <dbReference type="EMBL" id="KAK8843383.1"/>
    </source>
</evidence>
<dbReference type="PANTHER" id="PTHR35192:SF2">
    <property type="entry name" value="APPLE DOMAIN-CONTAINING PROTEIN"/>
    <property type="match status" value="1"/>
</dbReference>
<dbReference type="GeneID" id="92184298"/>
<accession>A0AAW0YS71</accession>
<feature type="region of interest" description="Disordered" evidence="1">
    <location>
        <begin position="124"/>
        <end position="143"/>
    </location>
</feature>
<dbReference type="EMBL" id="JBCAWK010000015">
    <property type="protein sequence ID" value="KAK8843383.1"/>
    <property type="molecule type" value="Genomic_DNA"/>
</dbReference>
<dbReference type="InterPro" id="IPR038955">
    <property type="entry name" value="PriA/CPL1_fungi"/>
</dbReference>
<dbReference type="RefSeq" id="XP_066799331.1">
    <property type="nucleotide sequence ID" value="XM_066950116.1"/>
</dbReference>
<evidence type="ECO:0000313" key="5">
    <source>
        <dbReference type="Proteomes" id="UP001388673"/>
    </source>
</evidence>
<evidence type="ECO:0000259" key="3">
    <source>
        <dbReference type="Pfam" id="PF21671"/>
    </source>
</evidence>
<dbReference type="Proteomes" id="UP001388673">
    <property type="component" value="Unassembled WGS sequence"/>
</dbReference>
<protein>
    <recommendedName>
        <fullName evidence="3">Protein CPL1-like domain-containing protein</fullName>
    </recommendedName>
</protein>
<comment type="caution">
    <text evidence="4">The sequence shown here is derived from an EMBL/GenBank/DDBJ whole genome shotgun (WGS) entry which is preliminary data.</text>
</comment>